<organism evidence="2 3">
    <name type="scientific">Streblomastix strix</name>
    <dbReference type="NCBI Taxonomy" id="222440"/>
    <lineage>
        <taxon>Eukaryota</taxon>
        <taxon>Metamonada</taxon>
        <taxon>Preaxostyla</taxon>
        <taxon>Oxymonadida</taxon>
        <taxon>Streblomastigidae</taxon>
        <taxon>Streblomastix</taxon>
    </lineage>
</organism>
<protein>
    <submittedName>
        <fullName evidence="2">Uncharacterized protein</fullName>
    </submittedName>
</protein>
<accession>A0A5J4X2Q2</accession>
<comment type="caution">
    <text evidence="2">The sequence shown here is derived from an EMBL/GenBank/DDBJ whole genome shotgun (WGS) entry which is preliminary data.</text>
</comment>
<dbReference type="AlphaFoldDB" id="A0A5J4X2Q2"/>
<reference evidence="2 3" key="1">
    <citation type="submission" date="2019-03" db="EMBL/GenBank/DDBJ databases">
        <title>Single cell metagenomics reveals metabolic interactions within the superorganism composed of flagellate Streblomastix strix and complex community of Bacteroidetes bacteria on its surface.</title>
        <authorList>
            <person name="Treitli S.C."/>
            <person name="Kolisko M."/>
            <person name="Husnik F."/>
            <person name="Keeling P."/>
            <person name="Hampl V."/>
        </authorList>
    </citation>
    <scope>NUCLEOTIDE SEQUENCE [LARGE SCALE GENOMIC DNA]</scope>
    <source>
        <strain evidence="2">ST1C</strain>
    </source>
</reference>
<evidence type="ECO:0000256" key="1">
    <source>
        <dbReference type="SAM" id="MobiDB-lite"/>
    </source>
</evidence>
<dbReference type="Proteomes" id="UP000324800">
    <property type="component" value="Unassembled WGS sequence"/>
</dbReference>
<gene>
    <name evidence="2" type="ORF">EZS28_003411</name>
</gene>
<evidence type="ECO:0000313" key="3">
    <source>
        <dbReference type="Proteomes" id="UP000324800"/>
    </source>
</evidence>
<sequence length="110" mass="12520">MMKHRSNQTCQRPPNRDSYQTPNYANLVIQNPPQVDAQPQPTFVNMFRQITEIDTLDFNKTKATPEQEPSLAINAAWVLLAGFSGQKTSQIDIYAEEPSEEQVIDARQRA</sequence>
<name>A0A5J4X2Q2_9EUKA</name>
<evidence type="ECO:0000313" key="2">
    <source>
        <dbReference type="EMBL" id="KAA6401056.1"/>
    </source>
</evidence>
<proteinExistence type="predicted"/>
<dbReference type="EMBL" id="SNRW01000452">
    <property type="protein sequence ID" value="KAA6401056.1"/>
    <property type="molecule type" value="Genomic_DNA"/>
</dbReference>
<feature type="compositionally biased region" description="Polar residues" evidence="1">
    <location>
        <begin position="7"/>
        <end position="22"/>
    </location>
</feature>
<feature type="region of interest" description="Disordered" evidence="1">
    <location>
        <begin position="1"/>
        <end position="22"/>
    </location>
</feature>